<dbReference type="Pfam" id="PF12796">
    <property type="entry name" value="Ank_2"/>
    <property type="match status" value="5"/>
</dbReference>
<dbReference type="PANTHER" id="PTHR24198">
    <property type="entry name" value="ANKYRIN REPEAT AND PROTEIN KINASE DOMAIN-CONTAINING PROTEIN"/>
    <property type="match status" value="1"/>
</dbReference>
<protein>
    <recommendedName>
        <fullName evidence="12">Ankyrin repeat-containing protein</fullName>
    </recommendedName>
</protein>
<keyword evidence="6 9" id="KW-0472">Membrane</keyword>
<feature type="transmembrane region" description="Helical" evidence="9">
    <location>
        <begin position="1513"/>
        <end position="1531"/>
    </location>
</feature>
<evidence type="ECO:0000256" key="6">
    <source>
        <dbReference type="ARBA" id="ARBA00023136"/>
    </source>
</evidence>
<feature type="transmembrane region" description="Helical" evidence="9">
    <location>
        <begin position="1468"/>
        <end position="1492"/>
    </location>
</feature>
<evidence type="ECO:0000256" key="5">
    <source>
        <dbReference type="ARBA" id="ARBA00023043"/>
    </source>
</evidence>
<proteinExistence type="predicted"/>
<evidence type="ECO:0000256" key="3">
    <source>
        <dbReference type="ARBA" id="ARBA00022737"/>
    </source>
</evidence>
<name>A0A370TV61_9HELO</name>
<dbReference type="SUPFAM" id="SSF144083">
    <property type="entry name" value="Magnesium transport protein CorA, transmembrane region"/>
    <property type="match status" value="1"/>
</dbReference>
<evidence type="ECO:0000256" key="9">
    <source>
        <dbReference type="SAM" id="Phobius"/>
    </source>
</evidence>
<feature type="repeat" description="ANK" evidence="7">
    <location>
        <begin position="612"/>
        <end position="647"/>
    </location>
</feature>
<feature type="compositionally biased region" description="Polar residues" evidence="8">
    <location>
        <begin position="1544"/>
        <end position="1575"/>
    </location>
</feature>
<feature type="region of interest" description="Disordered" evidence="8">
    <location>
        <begin position="1543"/>
        <end position="1577"/>
    </location>
</feature>
<dbReference type="GeneID" id="43596613"/>
<dbReference type="Pfam" id="PF00023">
    <property type="entry name" value="Ank"/>
    <property type="match status" value="1"/>
</dbReference>
<comment type="caution">
    <text evidence="10">The sequence shown here is derived from an EMBL/GenBank/DDBJ whole genome shotgun (WGS) entry which is preliminary data.</text>
</comment>
<dbReference type="PROSITE" id="PS50088">
    <property type="entry name" value="ANK_REPEAT"/>
    <property type="match status" value="8"/>
</dbReference>
<dbReference type="InterPro" id="IPR036770">
    <property type="entry name" value="Ankyrin_rpt-contain_sf"/>
</dbReference>
<feature type="compositionally biased region" description="Polar residues" evidence="8">
    <location>
        <begin position="919"/>
        <end position="929"/>
    </location>
</feature>
<dbReference type="PANTHER" id="PTHR24198:SF165">
    <property type="entry name" value="ANKYRIN REPEAT-CONTAINING PROTEIN-RELATED"/>
    <property type="match status" value="1"/>
</dbReference>
<feature type="repeat" description="ANK" evidence="7">
    <location>
        <begin position="142"/>
        <end position="174"/>
    </location>
</feature>
<keyword evidence="2 9" id="KW-0812">Transmembrane</keyword>
<evidence type="ECO:0000313" key="10">
    <source>
        <dbReference type="EMBL" id="RDL39424.1"/>
    </source>
</evidence>
<evidence type="ECO:0000256" key="4">
    <source>
        <dbReference type="ARBA" id="ARBA00022989"/>
    </source>
</evidence>
<evidence type="ECO:0008006" key="12">
    <source>
        <dbReference type="Google" id="ProtNLM"/>
    </source>
</evidence>
<feature type="repeat" description="ANK" evidence="7">
    <location>
        <begin position="442"/>
        <end position="474"/>
    </location>
</feature>
<dbReference type="Gene3D" id="1.20.58.340">
    <property type="entry name" value="Magnesium transport protein CorA, transmembrane region"/>
    <property type="match status" value="1"/>
</dbReference>
<feature type="repeat" description="ANK" evidence="7">
    <location>
        <begin position="274"/>
        <end position="306"/>
    </location>
</feature>
<evidence type="ECO:0000256" key="1">
    <source>
        <dbReference type="ARBA" id="ARBA00004141"/>
    </source>
</evidence>
<dbReference type="STRING" id="2656787.A0A370TV61"/>
<dbReference type="OrthoDB" id="341259at2759"/>
<dbReference type="EMBL" id="NPIC01000002">
    <property type="protein sequence ID" value="RDL39424.1"/>
    <property type="molecule type" value="Genomic_DNA"/>
</dbReference>
<dbReference type="Pfam" id="PF01544">
    <property type="entry name" value="CorA"/>
    <property type="match status" value="1"/>
</dbReference>
<dbReference type="GO" id="GO:0016020">
    <property type="term" value="C:membrane"/>
    <property type="evidence" value="ECO:0007669"/>
    <property type="project" value="UniProtKB-SubCell"/>
</dbReference>
<dbReference type="SMART" id="SM00248">
    <property type="entry name" value="ANK"/>
    <property type="match status" value="16"/>
</dbReference>
<accession>A0A370TV61</accession>
<feature type="region of interest" description="Disordered" evidence="8">
    <location>
        <begin position="1188"/>
        <end position="1209"/>
    </location>
</feature>
<feature type="repeat" description="ANK" evidence="7">
    <location>
        <begin position="175"/>
        <end position="207"/>
    </location>
</feature>
<organism evidence="10 11">
    <name type="scientific">Venustampulla echinocandica</name>
    <dbReference type="NCBI Taxonomy" id="2656787"/>
    <lineage>
        <taxon>Eukaryota</taxon>
        <taxon>Fungi</taxon>
        <taxon>Dikarya</taxon>
        <taxon>Ascomycota</taxon>
        <taxon>Pezizomycotina</taxon>
        <taxon>Leotiomycetes</taxon>
        <taxon>Helotiales</taxon>
        <taxon>Pleuroascaceae</taxon>
        <taxon>Venustampulla</taxon>
    </lineage>
</organism>
<comment type="subcellular location">
    <subcellularLocation>
        <location evidence="1">Membrane</location>
        <topology evidence="1">Multi-pass membrane protein</topology>
    </subcellularLocation>
</comment>
<feature type="compositionally biased region" description="Basic and acidic residues" evidence="8">
    <location>
        <begin position="1598"/>
        <end position="1607"/>
    </location>
</feature>
<feature type="repeat" description="ANK" evidence="7">
    <location>
        <begin position="208"/>
        <end position="240"/>
    </location>
</feature>
<feature type="compositionally biased region" description="Basic and acidic residues" evidence="8">
    <location>
        <begin position="1188"/>
        <end position="1197"/>
    </location>
</feature>
<feature type="region of interest" description="Disordered" evidence="8">
    <location>
        <begin position="842"/>
        <end position="969"/>
    </location>
</feature>
<dbReference type="InterPro" id="IPR002110">
    <property type="entry name" value="Ankyrin_rpt"/>
</dbReference>
<evidence type="ECO:0000256" key="2">
    <source>
        <dbReference type="ARBA" id="ARBA00022692"/>
    </source>
</evidence>
<sequence length="1626" mass="182035">MPEFTGNYFNTRLVEAAGEGALNEVELCLARGADINTKDSYGMTPLYKAVLFGQYQIVEFLMNQHEIPDLEATGEDGETPLWRAATMPDERFLDLLLNKGANVNFKGRGGITPLYRAVLWNCDKAVKRILWENPGIEIRDDDGETPLWRAVTEGNKTTVNLLLRSNADVNVKTPNGATALLQAAICNEADIAEILLDNGARLGAVDAEGDSELSHAAFHGNLQLAESLLKKGADVGTANEVGMTPFLWAARGGHEPVGHLLLLEKADPAAADNDGYTALHWSSISGSVAFTELVLKDGAPVDVDQQSGPRLTIEDKQPETKIVPTKTGVGIESKSKAGETALHIASVNGSEDVVAVLLRNGANINTRDAAQWTALHHASKYGHTKTMELLLNRKAALLTAKNSDGNTALHLASDKKGEGPIALLLKHLSEGVRNIIAEKNLNGETALAIATDAGNKTIVQLLVNNEADISLEEMESGQKWPKMERPNPKQVEAIGALLLDIEFNLEESTKKTLYWAARNGHITLVRKLRTHAALRDTLYWAAVGGQENIIEMLLHEYEKTDPKMILSDDAGPKSVLAAARNGHEQVVQQLLRKMMGFSGIGFIDTRTLSLTKSWTPLHWAVNYNDPRAVEVVRYMLMNGANPEATIGDEGEGVLTAVNMARRLKDGFHLVRTIVSLLETPLRLPRKPIQLVEPHLGPGGLQEVCKRVHANIIDFYPSDGRFYTLERKSAVYDIIYKEGPEKIMSQARDNWNIKLQQRFRWIHIPANNWIWVEDLMRRISYESKQSAGEYTRLRHFVEQNRREHLGKTQCRFMYPALTFENKDFHTGGGANITTLQNQAKKEELGKIKKPKGSQKPENPPEPKTNKTGAVANTSKGIVAGPVQPRGQYGGPTNLYMSDATKERGGKEVRGNLQDVEDRVQLTTIKDNSVTKNDKETKNLERRAEQPEPKQHHTNDQPNKEVPRSGQGESMCEPATVHLEGCRMALCLPYLTFRTVKAHRKLRQAIRLAEEVHRISPKSKNPQENAVLEDFVRPARLALLTNAIMQGNNLLEKTLCDSKRLKLGSCTCDELQRLREAIASINTNDNTSLESKENLKSIEKCLKELRMENTPSEVLEWRERLQDSIDIVKQGMKNRQNDSKTNGLYQQYLRPGEEKGIHTSRSIDQYYYSSLADTSRRDADQVVRRYQTRKWEEEAEHNHGSNSKTPDDDSNFQMGMVDQLWLWVIDDKTVVTCFPKSCGGETKESSRRELVDKIRLHIHEDTRPEISSIYHLATVITSLCAGFIEDCHASLPDGPESFLHMFSGSISIVTDEEVRCFEVFKREISKHEDPHEMDDTSSHSHGLDLQKDIKLLEEIKDIRDELNILHSILEDQEDLLQRLSTLISQPDTVAEQKIEKDPVLNYYRERSDIKLRIEKIRKLQMDAGTAYNSLNHLLDLKQKNANIMEAAQARIQTEQTFKQSIETTKQGRTILVFTIVTIIFLPMSFLSSFFALNIKSFPHADGNLLYTSDWIFSRIFGTSAALTIPLVLIAIYINKLLDLFGPGPRASQNKGPKQPSSPITQRLKNVVPKTSGTSGLTQLRAKLKPKFIYRRHRASPQAESRIERGEGKPSKVVVAQSEEILTGDSSEK</sequence>
<gene>
    <name evidence="10" type="ORF">BP5553_03764</name>
</gene>
<keyword evidence="3" id="KW-0677">Repeat</keyword>
<feature type="compositionally biased region" description="Basic and acidic residues" evidence="8">
    <location>
        <begin position="898"/>
        <end position="918"/>
    </location>
</feature>
<dbReference type="Proteomes" id="UP000254866">
    <property type="component" value="Unassembled WGS sequence"/>
</dbReference>
<keyword evidence="11" id="KW-1185">Reference proteome</keyword>
<feature type="repeat" description="ANK" evidence="7">
    <location>
        <begin position="76"/>
        <end position="108"/>
    </location>
</feature>
<keyword evidence="5 7" id="KW-0040">ANK repeat</keyword>
<dbReference type="Pfam" id="PF13637">
    <property type="entry name" value="Ank_4"/>
    <property type="match status" value="1"/>
</dbReference>
<dbReference type="PROSITE" id="PS50297">
    <property type="entry name" value="ANK_REP_REGION"/>
    <property type="match status" value="8"/>
</dbReference>
<dbReference type="Gene3D" id="1.25.40.20">
    <property type="entry name" value="Ankyrin repeat-containing domain"/>
    <property type="match status" value="3"/>
</dbReference>
<dbReference type="RefSeq" id="XP_031872080.1">
    <property type="nucleotide sequence ID" value="XM_032012387.1"/>
</dbReference>
<evidence type="ECO:0000313" key="11">
    <source>
        <dbReference type="Proteomes" id="UP000254866"/>
    </source>
</evidence>
<feature type="repeat" description="ANK" evidence="7">
    <location>
        <begin position="337"/>
        <end position="369"/>
    </location>
</feature>
<dbReference type="SUPFAM" id="SSF48403">
    <property type="entry name" value="Ankyrin repeat"/>
    <property type="match status" value="2"/>
</dbReference>
<evidence type="ECO:0000256" key="8">
    <source>
        <dbReference type="SAM" id="MobiDB-lite"/>
    </source>
</evidence>
<dbReference type="InterPro" id="IPR002523">
    <property type="entry name" value="MgTranspt_CorA/ZnTranspt_ZntB"/>
</dbReference>
<dbReference type="InterPro" id="IPR045863">
    <property type="entry name" value="CorA_TM1_TM2"/>
</dbReference>
<feature type="region of interest" description="Disordered" evidence="8">
    <location>
        <begin position="1589"/>
        <end position="1626"/>
    </location>
</feature>
<evidence type="ECO:0000256" key="7">
    <source>
        <dbReference type="PROSITE-ProRule" id="PRU00023"/>
    </source>
</evidence>
<dbReference type="GO" id="GO:0046873">
    <property type="term" value="F:metal ion transmembrane transporter activity"/>
    <property type="evidence" value="ECO:0007669"/>
    <property type="project" value="InterPro"/>
</dbReference>
<keyword evidence="4 9" id="KW-1133">Transmembrane helix</keyword>
<feature type="compositionally biased region" description="Basic and acidic residues" evidence="8">
    <location>
        <begin position="930"/>
        <end position="961"/>
    </location>
</feature>
<reference evidence="10 11" key="1">
    <citation type="journal article" date="2018" name="IMA Fungus">
        <title>IMA Genome-F 9: Draft genome sequence of Annulohypoxylon stygium, Aspergillus mulundensis, Berkeleyomyces basicola (syn. Thielaviopsis basicola), Ceratocystis smalleyi, two Cercospora beticola strains, Coleophoma cylindrospora, Fusarium fracticaudum, Phialophora cf. hyalina, and Morchella septimelata.</title>
        <authorList>
            <person name="Wingfield B.D."/>
            <person name="Bills G.F."/>
            <person name="Dong Y."/>
            <person name="Huang W."/>
            <person name="Nel W.J."/>
            <person name="Swalarsk-Parry B.S."/>
            <person name="Vaghefi N."/>
            <person name="Wilken P.M."/>
            <person name="An Z."/>
            <person name="de Beer Z.W."/>
            <person name="De Vos L."/>
            <person name="Chen L."/>
            <person name="Duong T.A."/>
            <person name="Gao Y."/>
            <person name="Hammerbacher A."/>
            <person name="Kikkert J.R."/>
            <person name="Li Y."/>
            <person name="Li H."/>
            <person name="Li K."/>
            <person name="Li Q."/>
            <person name="Liu X."/>
            <person name="Ma X."/>
            <person name="Naidoo K."/>
            <person name="Pethybridge S.J."/>
            <person name="Sun J."/>
            <person name="Steenkamp E.T."/>
            <person name="van der Nest M.A."/>
            <person name="van Wyk S."/>
            <person name="Wingfield M.J."/>
            <person name="Xiong C."/>
            <person name="Yue Q."/>
            <person name="Zhang X."/>
        </authorList>
    </citation>
    <scope>NUCLEOTIDE SEQUENCE [LARGE SCALE GENOMIC DNA]</scope>
    <source>
        <strain evidence="10 11">BP 5553</strain>
    </source>
</reference>